<keyword evidence="8" id="KW-0902">Two-component regulatory system</keyword>
<evidence type="ECO:0000256" key="8">
    <source>
        <dbReference type="ARBA" id="ARBA00023012"/>
    </source>
</evidence>
<dbReference type="Pfam" id="PF00072">
    <property type="entry name" value="Response_reg"/>
    <property type="match status" value="1"/>
</dbReference>
<keyword evidence="13" id="KW-0472">Membrane</keyword>
<dbReference type="InterPro" id="IPR011110">
    <property type="entry name" value="Reg_prop"/>
</dbReference>
<dbReference type="InterPro" id="IPR015943">
    <property type="entry name" value="WD40/YVTN_repeat-like_dom_sf"/>
</dbReference>
<feature type="domain" description="UBA" evidence="15">
    <location>
        <begin position="1144"/>
        <end position="1189"/>
    </location>
</feature>
<evidence type="ECO:0000313" key="18">
    <source>
        <dbReference type="EMBL" id="MCF2498177.1"/>
    </source>
</evidence>
<dbReference type="EC" id="2.7.13.3" evidence="2"/>
<dbReference type="PRINTS" id="PR00344">
    <property type="entry name" value="BCTRLSENSOR"/>
</dbReference>
<dbReference type="Gene3D" id="2.130.10.10">
    <property type="entry name" value="YVTN repeat-like/Quinoprotein amine dehydrogenase"/>
    <property type="match status" value="2"/>
</dbReference>
<dbReference type="InterPro" id="IPR003594">
    <property type="entry name" value="HATPase_dom"/>
</dbReference>
<dbReference type="CDD" id="cd00146">
    <property type="entry name" value="PKD"/>
    <property type="match status" value="1"/>
</dbReference>
<dbReference type="FunFam" id="1.10.287.130:FF:000002">
    <property type="entry name" value="Two-component osmosensing histidine kinase"/>
    <property type="match status" value="1"/>
</dbReference>
<name>A0A9X1QCY2_9BACT</name>
<dbReference type="InterPro" id="IPR011006">
    <property type="entry name" value="CheY-like_superfamily"/>
</dbReference>
<protein>
    <recommendedName>
        <fullName evidence="10">Sensory/regulatory protein RpfC</fullName>
        <ecNumber evidence="2">2.7.13.3</ecNumber>
    </recommendedName>
</protein>
<feature type="transmembrane region" description="Helical" evidence="13">
    <location>
        <begin position="794"/>
        <end position="814"/>
    </location>
</feature>
<dbReference type="GO" id="GO:0005524">
    <property type="term" value="F:ATP binding"/>
    <property type="evidence" value="ECO:0007669"/>
    <property type="project" value="UniProtKB-KW"/>
</dbReference>
<evidence type="ECO:0000256" key="1">
    <source>
        <dbReference type="ARBA" id="ARBA00000085"/>
    </source>
</evidence>
<dbReference type="PANTHER" id="PTHR43547:SF2">
    <property type="entry name" value="HYBRID SIGNAL TRANSDUCTION HISTIDINE KINASE C"/>
    <property type="match status" value="1"/>
</dbReference>
<evidence type="ECO:0000256" key="7">
    <source>
        <dbReference type="ARBA" id="ARBA00022840"/>
    </source>
</evidence>
<keyword evidence="5" id="KW-0547">Nucleotide-binding</keyword>
<dbReference type="PROSITE" id="PS50109">
    <property type="entry name" value="HIS_KIN"/>
    <property type="match status" value="1"/>
</dbReference>
<dbReference type="Gene3D" id="1.10.287.130">
    <property type="match status" value="1"/>
</dbReference>
<feature type="coiled-coil region" evidence="12">
    <location>
        <begin position="841"/>
        <end position="868"/>
    </location>
</feature>
<evidence type="ECO:0000256" key="12">
    <source>
        <dbReference type="SAM" id="Coils"/>
    </source>
</evidence>
<dbReference type="InterPro" id="IPR004358">
    <property type="entry name" value="Sig_transdc_His_kin-like_C"/>
</dbReference>
<keyword evidence="6" id="KW-0418">Kinase</keyword>
<dbReference type="InterPro" id="IPR001789">
    <property type="entry name" value="Sig_transdc_resp-reg_receiver"/>
</dbReference>
<keyword evidence="12" id="KW-0175">Coiled coil</keyword>
<evidence type="ECO:0000256" key="9">
    <source>
        <dbReference type="ARBA" id="ARBA00064003"/>
    </source>
</evidence>
<keyword evidence="13" id="KW-0812">Transmembrane</keyword>
<dbReference type="RefSeq" id="WP_235177360.1">
    <property type="nucleotide sequence ID" value="NZ_JAKFFV010000004.1"/>
</dbReference>
<reference evidence="18" key="1">
    <citation type="submission" date="2022-01" db="EMBL/GenBank/DDBJ databases">
        <title>Novel species in genus Dyadobacter.</title>
        <authorList>
            <person name="Ma C."/>
        </authorList>
    </citation>
    <scope>NUCLEOTIDE SEQUENCE</scope>
    <source>
        <strain evidence="18">CY357</strain>
    </source>
</reference>
<evidence type="ECO:0000259" key="17">
    <source>
        <dbReference type="PROSITE" id="PS50110"/>
    </source>
</evidence>
<dbReference type="PROSITE" id="PS50110">
    <property type="entry name" value="RESPONSE_REGULATORY"/>
    <property type="match status" value="1"/>
</dbReference>
<dbReference type="SUPFAM" id="SSF63829">
    <property type="entry name" value="Calcium-dependent phosphotriesterase"/>
    <property type="match status" value="3"/>
</dbReference>
<evidence type="ECO:0000256" key="14">
    <source>
        <dbReference type="SAM" id="SignalP"/>
    </source>
</evidence>
<keyword evidence="13" id="KW-1133">Transmembrane helix</keyword>
<dbReference type="FunFam" id="3.30.565.10:FF:000010">
    <property type="entry name" value="Sensor histidine kinase RcsC"/>
    <property type="match status" value="1"/>
</dbReference>
<evidence type="ECO:0000256" key="13">
    <source>
        <dbReference type="SAM" id="Phobius"/>
    </source>
</evidence>
<comment type="caution">
    <text evidence="18">The sequence shown here is derived from an EMBL/GenBank/DDBJ whole genome shotgun (WGS) entry which is preliminary data.</text>
</comment>
<keyword evidence="14" id="KW-0732">Signal</keyword>
<dbReference type="Gene3D" id="2.60.40.10">
    <property type="entry name" value="Immunoglobulins"/>
    <property type="match status" value="1"/>
</dbReference>
<dbReference type="Pfam" id="PF00512">
    <property type="entry name" value="HisKA"/>
    <property type="match status" value="1"/>
</dbReference>
<evidence type="ECO:0000256" key="3">
    <source>
        <dbReference type="ARBA" id="ARBA00022553"/>
    </source>
</evidence>
<dbReference type="Gene3D" id="3.40.50.2300">
    <property type="match status" value="1"/>
</dbReference>
<accession>A0A9X1QCY2</accession>
<evidence type="ECO:0000259" key="15">
    <source>
        <dbReference type="PROSITE" id="PS50030"/>
    </source>
</evidence>
<dbReference type="InterPro" id="IPR003661">
    <property type="entry name" value="HisK_dim/P_dom"/>
</dbReference>
<dbReference type="InterPro" id="IPR013783">
    <property type="entry name" value="Ig-like_fold"/>
</dbReference>
<feature type="domain" description="Histidine kinase" evidence="16">
    <location>
        <begin position="878"/>
        <end position="1100"/>
    </location>
</feature>
<feature type="signal peptide" evidence="14">
    <location>
        <begin position="1"/>
        <end position="20"/>
    </location>
</feature>
<dbReference type="InterPro" id="IPR036890">
    <property type="entry name" value="HATPase_C_sf"/>
</dbReference>
<dbReference type="CDD" id="cd00082">
    <property type="entry name" value="HisKA"/>
    <property type="match status" value="1"/>
</dbReference>
<feature type="chain" id="PRO_5040986652" description="Sensory/regulatory protein RpfC" evidence="14">
    <location>
        <begin position="21"/>
        <end position="1264"/>
    </location>
</feature>
<gene>
    <name evidence="18" type="ORF">L0661_07670</name>
</gene>
<dbReference type="InterPro" id="IPR011123">
    <property type="entry name" value="Y_Y_Y"/>
</dbReference>
<dbReference type="InterPro" id="IPR005467">
    <property type="entry name" value="His_kinase_dom"/>
</dbReference>
<evidence type="ECO:0000259" key="16">
    <source>
        <dbReference type="PROSITE" id="PS50109"/>
    </source>
</evidence>
<dbReference type="Gene3D" id="3.30.565.10">
    <property type="entry name" value="Histidine kinase-like ATPase, C-terminal domain"/>
    <property type="match status" value="1"/>
</dbReference>
<dbReference type="EMBL" id="JAKFFV010000004">
    <property type="protein sequence ID" value="MCF2498177.1"/>
    <property type="molecule type" value="Genomic_DNA"/>
</dbReference>
<dbReference type="FunFam" id="2.60.40.10:FF:000791">
    <property type="entry name" value="Two-component system sensor histidine kinase/response regulator"/>
    <property type="match status" value="1"/>
</dbReference>
<dbReference type="InterPro" id="IPR015940">
    <property type="entry name" value="UBA"/>
</dbReference>
<evidence type="ECO:0000313" key="19">
    <source>
        <dbReference type="Proteomes" id="UP001139411"/>
    </source>
</evidence>
<dbReference type="SUPFAM" id="SSF52172">
    <property type="entry name" value="CheY-like"/>
    <property type="match status" value="1"/>
</dbReference>
<dbReference type="Proteomes" id="UP001139411">
    <property type="component" value="Unassembled WGS sequence"/>
</dbReference>
<sequence length="1264" mass="141572">MRHALAIALIWWIQHSLSQAQNVKFNHLTTNEGLAQSHVSAILKDREGFMWFGTEDGLNKYDSYVFTHYKHDVYDKSSISDSYIQDLLEDKQGNLWVATSNGLDRFDRTKNGFVHYITQDINDLFEDSKSRIWLATQVGLFVFYPNKKRFRLLLNAGQTKGSKTRNPVYRIEENSDGSLWAGTEKGLFQITIGDDSYISRRVDINCVQCAPAPAIRALWMDREGHLWIGTKGSGLFRYNLKDRSFRNFLHKPSDKNSVAHNDILSILQTKDGKLWIGTENGGISVYDGKGQFETYEHRANEPTSLSNNSVYAIYQDNAENTWVGTYAGGVDMLPKFGEKFLSYRHIQGDPNSLTDNVVLALCGDSSGERIWIGTDGGGLNVFDHRNNTFASYRHDPKNKNSISNDFVISIVQVSTDVLALGFHDGGFDLFNIKTGIAEHHLPNPKDPNSLSIADVNNLFKDKDGNLWIGTWGGGLNYYNVKSKQFKQYRTDPDDRTSISSDIVTCVFQDENGAIWVGTYNGLNKLDSTGRYFTHYQQNPKDISFLSHNKVQCIREADGGNLWIGTVGGGLNYFDTHTQAFKAFTEKDGLASNVVFAMLKDRHKNLWLSTNKGISRFNIAGKTFRNFGVRDGLQSNEFRDNSCFVTADGQMFFGGVNGFSTFHPDSIQYNTFVPPVYLTSFQIFNKPVSVGDKSGILKSDISGTKSITLSYKQSVITFGFASLSYIIPEKDQYAYKLEGFDPYWSYVGEKRTATYTNLDPGTYTFRFRASNNDGVWNMKGNSVTITITPPFWLTWWFRLISMISIAGLLIFIYKLRTQSNRRQKRLLMTKVRERTIQLEVAIEEERKAKRMAEVAIEEEKKAKQQAELASQAKSSFLAVMSHEIRTPMNGVLGMASLLAETDLDEEQLGYTKSIQSSGSGLLAVINDILDFSKIESGNMELEERAFNLRSCIEDVMAVFTPKIVKYQLNLSYNIGLDVPEQLIGDGQRLRQVLINLIGNAIKFTKEGEVALTVSRNGKDDGDLVGLHFAIRDTGIGISESKMGRLFKSFSQVDSSTSRQYGGSGLGLVICQKLVNMMGGTMGVTSQEGKGSTFTFSILLRKQVLADGESLQPAVGPATILPHPDGPGKLLYASFSSKYPLEILVAEDNKVNQIVIMNVLAKLGYHAELVIDGLEAVNRNEQKAFDLILMDVQMPVMDGLEATRKIRTENPTRPYIIAMTANALQEDRKRCAAAGMDNYISKPVDLENLMEMLKELSQKMQAAING</sequence>
<evidence type="ECO:0000256" key="4">
    <source>
        <dbReference type="ARBA" id="ARBA00022679"/>
    </source>
</evidence>
<evidence type="ECO:0000256" key="11">
    <source>
        <dbReference type="PROSITE-ProRule" id="PRU00169"/>
    </source>
</evidence>
<dbReference type="SMART" id="SM00448">
    <property type="entry name" value="REC"/>
    <property type="match status" value="1"/>
</dbReference>
<evidence type="ECO:0000256" key="10">
    <source>
        <dbReference type="ARBA" id="ARBA00068150"/>
    </source>
</evidence>
<comment type="catalytic activity">
    <reaction evidence="1">
        <text>ATP + protein L-histidine = ADP + protein N-phospho-L-histidine.</text>
        <dbReference type="EC" id="2.7.13.3"/>
    </reaction>
</comment>
<evidence type="ECO:0000256" key="6">
    <source>
        <dbReference type="ARBA" id="ARBA00022777"/>
    </source>
</evidence>
<dbReference type="CDD" id="cd17546">
    <property type="entry name" value="REC_hyHK_CKI1_RcsC-like"/>
    <property type="match status" value="1"/>
</dbReference>
<dbReference type="Pfam" id="PF07495">
    <property type="entry name" value="Y_Y_Y"/>
    <property type="match status" value="1"/>
</dbReference>
<evidence type="ECO:0000256" key="2">
    <source>
        <dbReference type="ARBA" id="ARBA00012438"/>
    </source>
</evidence>
<dbReference type="SUPFAM" id="SSF47384">
    <property type="entry name" value="Homodimeric domain of signal transducing histidine kinase"/>
    <property type="match status" value="1"/>
</dbReference>
<keyword evidence="7 18" id="KW-0067">ATP-binding</keyword>
<dbReference type="PANTHER" id="PTHR43547">
    <property type="entry name" value="TWO-COMPONENT HISTIDINE KINASE"/>
    <property type="match status" value="1"/>
</dbReference>
<evidence type="ECO:0000256" key="5">
    <source>
        <dbReference type="ARBA" id="ARBA00022741"/>
    </source>
</evidence>
<dbReference type="PROSITE" id="PS50030">
    <property type="entry name" value="UBA"/>
    <property type="match status" value="1"/>
</dbReference>
<feature type="modified residue" description="4-aspartylphosphate" evidence="11">
    <location>
        <position position="1189"/>
    </location>
</feature>
<keyword evidence="4" id="KW-0808">Transferase</keyword>
<dbReference type="InterPro" id="IPR036097">
    <property type="entry name" value="HisK_dim/P_sf"/>
</dbReference>
<organism evidence="18 19">
    <name type="scientific">Dyadobacter chenhuakuii</name>
    <dbReference type="NCBI Taxonomy" id="2909339"/>
    <lineage>
        <taxon>Bacteria</taxon>
        <taxon>Pseudomonadati</taxon>
        <taxon>Bacteroidota</taxon>
        <taxon>Cytophagia</taxon>
        <taxon>Cytophagales</taxon>
        <taxon>Spirosomataceae</taxon>
        <taxon>Dyadobacter</taxon>
    </lineage>
</organism>
<dbReference type="SMART" id="SM00388">
    <property type="entry name" value="HisKA"/>
    <property type="match status" value="1"/>
</dbReference>
<proteinExistence type="predicted"/>
<dbReference type="Pfam" id="PF02518">
    <property type="entry name" value="HATPase_c"/>
    <property type="match status" value="1"/>
</dbReference>
<dbReference type="AlphaFoldDB" id="A0A9X1QCY2"/>
<dbReference type="SUPFAM" id="SSF55874">
    <property type="entry name" value="ATPase domain of HSP90 chaperone/DNA topoisomerase II/histidine kinase"/>
    <property type="match status" value="1"/>
</dbReference>
<dbReference type="Pfam" id="PF07494">
    <property type="entry name" value="Reg_prop"/>
    <property type="match status" value="9"/>
</dbReference>
<comment type="subunit">
    <text evidence="9">At low DSF concentrations, interacts with RpfF.</text>
</comment>
<feature type="domain" description="Response regulatory" evidence="17">
    <location>
        <begin position="1140"/>
        <end position="1255"/>
    </location>
</feature>
<dbReference type="SMART" id="SM00387">
    <property type="entry name" value="HATPase_c"/>
    <property type="match status" value="1"/>
</dbReference>
<keyword evidence="3 11" id="KW-0597">Phosphoprotein</keyword>
<dbReference type="GO" id="GO:0000155">
    <property type="term" value="F:phosphorelay sensor kinase activity"/>
    <property type="evidence" value="ECO:0007669"/>
    <property type="project" value="InterPro"/>
</dbReference>
<dbReference type="CDD" id="cd16922">
    <property type="entry name" value="HATPase_EvgS-ArcB-TorS-like"/>
    <property type="match status" value="1"/>
</dbReference>